<evidence type="ECO:0008006" key="2">
    <source>
        <dbReference type="Google" id="ProtNLM"/>
    </source>
</evidence>
<proteinExistence type="predicted"/>
<dbReference type="AlphaFoldDB" id="A0A0F9KU16"/>
<dbReference type="SUPFAM" id="SSF54593">
    <property type="entry name" value="Glyoxalase/Bleomycin resistance protein/Dihydroxybiphenyl dioxygenase"/>
    <property type="match status" value="1"/>
</dbReference>
<evidence type="ECO:0000313" key="1">
    <source>
        <dbReference type="EMBL" id="KKM78266.1"/>
    </source>
</evidence>
<sequence>MEKFNLIFGQLKVSQLGFVFKDIEEQGKIMEKMYGLTKFAFLPVAKIPTKYKGIESDLTGKLGFSQLGETQIELIEWKEGNCPYKDFLDQGREGFHHVGLYVDNIEPHISEFERKKIGILFSGAIGKGKFAYMDTEKSFGLILEFIQLS</sequence>
<organism evidence="1">
    <name type="scientific">marine sediment metagenome</name>
    <dbReference type="NCBI Taxonomy" id="412755"/>
    <lineage>
        <taxon>unclassified sequences</taxon>
        <taxon>metagenomes</taxon>
        <taxon>ecological metagenomes</taxon>
    </lineage>
</organism>
<comment type="caution">
    <text evidence="1">The sequence shown here is derived from an EMBL/GenBank/DDBJ whole genome shotgun (WGS) entry which is preliminary data.</text>
</comment>
<dbReference type="EMBL" id="LAZR01008517">
    <property type="protein sequence ID" value="KKM78266.1"/>
    <property type="molecule type" value="Genomic_DNA"/>
</dbReference>
<name>A0A0F9KU16_9ZZZZ</name>
<dbReference type="Pfam" id="PF13669">
    <property type="entry name" value="Glyoxalase_4"/>
    <property type="match status" value="1"/>
</dbReference>
<dbReference type="Gene3D" id="3.10.180.10">
    <property type="entry name" value="2,3-Dihydroxybiphenyl 1,2-Dioxygenase, domain 1"/>
    <property type="match status" value="1"/>
</dbReference>
<accession>A0A0F9KU16</accession>
<protein>
    <recommendedName>
        <fullName evidence="2">VOC domain-containing protein</fullName>
    </recommendedName>
</protein>
<gene>
    <name evidence="1" type="ORF">LCGC14_1361710</name>
</gene>
<reference evidence="1" key="1">
    <citation type="journal article" date="2015" name="Nature">
        <title>Complex archaea that bridge the gap between prokaryotes and eukaryotes.</title>
        <authorList>
            <person name="Spang A."/>
            <person name="Saw J.H."/>
            <person name="Jorgensen S.L."/>
            <person name="Zaremba-Niedzwiedzka K."/>
            <person name="Martijn J."/>
            <person name="Lind A.E."/>
            <person name="van Eijk R."/>
            <person name="Schleper C."/>
            <person name="Guy L."/>
            <person name="Ettema T.J."/>
        </authorList>
    </citation>
    <scope>NUCLEOTIDE SEQUENCE</scope>
</reference>
<dbReference type="InterPro" id="IPR029068">
    <property type="entry name" value="Glyas_Bleomycin-R_OHBP_Dase"/>
</dbReference>